<dbReference type="OrthoDB" id="6174426at2"/>
<sequence>MTLMIVVGYDGSEQSTAAVRWAAQASVRSRQPLQILAAVPMPVVYGSEFLPADAQGEFTDESVAVAAAGEEVARAEGATDVGARGVVANPAQSLVEASEDASLVVVGSRGHHQFLETMLGSVGFALAGHAKCPAVIVRGESVSPLGRVVVAYDGSEASGRAVDFAATAAHDAGASLHIVSAWVDLAGVAEISENGDIIDAVRTDLDSAQERAQQAHADLEVTTDALRGNAGAVIAEAANGAGLLVVGSRGRGGFRSLLLGSVSRRLITSAPCPVAVIR</sequence>
<dbReference type="Gene3D" id="3.40.50.620">
    <property type="entry name" value="HUPs"/>
    <property type="match status" value="2"/>
</dbReference>
<accession>A0A3M9LXZ2</accession>
<reference evidence="4 5" key="1">
    <citation type="submission" date="2018-11" db="EMBL/GenBank/DDBJ databases">
        <title>Draft genome of Simplicispira Flexivirga sp. BO-16.</title>
        <authorList>
            <person name="Im W.T."/>
        </authorList>
    </citation>
    <scope>NUCLEOTIDE SEQUENCE [LARGE SCALE GENOMIC DNA]</scope>
    <source>
        <strain evidence="4 5">BO-16</strain>
    </source>
</reference>
<evidence type="ECO:0000313" key="5">
    <source>
        <dbReference type="Proteomes" id="UP000271678"/>
    </source>
</evidence>
<keyword evidence="2" id="KW-0175">Coiled coil</keyword>
<dbReference type="PANTHER" id="PTHR31964:SF113">
    <property type="entry name" value="USPA DOMAIN-CONTAINING PROTEIN"/>
    <property type="match status" value="1"/>
</dbReference>
<organism evidence="4 5">
    <name type="scientific">Flexivirga caeni</name>
    <dbReference type="NCBI Taxonomy" id="2294115"/>
    <lineage>
        <taxon>Bacteria</taxon>
        <taxon>Bacillati</taxon>
        <taxon>Actinomycetota</taxon>
        <taxon>Actinomycetes</taxon>
        <taxon>Micrococcales</taxon>
        <taxon>Dermacoccaceae</taxon>
        <taxon>Flexivirga</taxon>
    </lineage>
</organism>
<feature type="domain" description="UspA" evidence="3">
    <location>
        <begin position="5"/>
        <end position="138"/>
    </location>
</feature>
<keyword evidence="5" id="KW-1185">Reference proteome</keyword>
<feature type="domain" description="UspA" evidence="3">
    <location>
        <begin position="147"/>
        <end position="278"/>
    </location>
</feature>
<gene>
    <name evidence="4" type="ORF">EFY87_18435</name>
</gene>
<dbReference type="EMBL" id="RJJQ01000024">
    <property type="protein sequence ID" value="RNI18171.1"/>
    <property type="molecule type" value="Genomic_DNA"/>
</dbReference>
<dbReference type="PANTHER" id="PTHR31964">
    <property type="entry name" value="ADENINE NUCLEOTIDE ALPHA HYDROLASES-LIKE SUPERFAMILY PROTEIN"/>
    <property type="match status" value="1"/>
</dbReference>
<name>A0A3M9LXZ2_9MICO</name>
<protein>
    <submittedName>
        <fullName evidence="4">Universal stress protein</fullName>
    </submittedName>
</protein>
<feature type="coiled-coil region" evidence="2">
    <location>
        <begin position="198"/>
        <end position="225"/>
    </location>
</feature>
<evidence type="ECO:0000259" key="3">
    <source>
        <dbReference type="Pfam" id="PF00582"/>
    </source>
</evidence>
<proteinExistence type="inferred from homology"/>
<comment type="similarity">
    <text evidence="1">Belongs to the universal stress protein A family.</text>
</comment>
<dbReference type="SUPFAM" id="SSF52402">
    <property type="entry name" value="Adenine nucleotide alpha hydrolases-like"/>
    <property type="match status" value="2"/>
</dbReference>
<dbReference type="PRINTS" id="PR01438">
    <property type="entry name" value="UNVRSLSTRESS"/>
</dbReference>
<dbReference type="Proteomes" id="UP000271678">
    <property type="component" value="Unassembled WGS sequence"/>
</dbReference>
<comment type="caution">
    <text evidence="4">The sequence shown here is derived from an EMBL/GenBank/DDBJ whole genome shotgun (WGS) entry which is preliminary data.</text>
</comment>
<dbReference type="InterPro" id="IPR006015">
    <property type="entry name" value="Universal_stress_UspA"/>
</dbReference>
<dbReference type="RefSeq" id="WP_123272942.1">
    <property type="nucleotide sequence ID" value="NZ_RJJQ01000024.1"/>
</dbReference>
<dbReference type="AlphaFoldDB" id="A0A3M9LXZ2"/>
<evidence type="ECO:0000256" key="2">
    <source>
        <dbReference type="SAM" id="Coils"/>
    </source>
</evidence>
<evidence type="ECO:0000256" key="1">
    <source>
        <dbReference type="ARBA" id="ARBA00008791"/>
    </source>
</evidence>
<dbReference type="CDD" id="cd00293">
    <property type="entry name" value="USP-like"/>
    <property type="match status" value="1"/>
</dbReference>
<dbReference type="InterPro" id="IPR006016">
    <property type="entry name" value="UspA"/>
</dbReference>
<dbReference type="InterPro" id="IPR014729">
    <property type="entry name" value="Rossmann-like_a/b/a_fold"/>
</dbReference>
<evidence type="ECO:0000313" key="4">
    <source>
        <dbReference type="EMBL" id="RNI18171.1"/>
    </source>
</evidence>
<dbReference type="Pfam" id="PF00582">
    <property type="entry name" value="Usp"/>
    <property type="match status" value="2"/>
</dbReference>